<dbReference type="AlphaFoldDB" id="A0A655Y4L8"/>
<dbReference type="EMBL" id="CWOW01000001">
    <property type="protein sequence ID" value="CRZ80420.1"/>
    <property type="molecule type" value="Genomic_DNA"/>
</dbReference>
<evidence type="ECO:0000313" key="1">
    <source>
        <dbReference type="EMBL" id="CRZ80420.1"/>
    </source>
</evidence>
<dbReference type="Proteomes" id="UP000044806">
    <property type="component" value="Unassembled WGS sequence"/>
</dbReference>
<gene>
    <name evidence="1" type="ORF">ERS013165_00209</name>
</gene>
<name>A0A655Y4L8_VIBCL</name>
<accession>A0A655Y4L8</accession>
<evidence type="ECO:0000313" key="2">
    <source>
        <dbReference type="Proteomes" id="UP000044806"/>
    </source>
</evidence>
<sequence length="56" mass="6777">MKDQSEQLSSRLLRCVYEQFRQLGTDLLLQQQRQHRFRPISGQLGYVLQLHVQFCR</sequence>
<reference evidence="1 2" key="1">
    <citation type="submission" date="2015-07" db="EMBL/GenBank/DDBJ databases">
        <authorList>
            <consortium name="Pathogen Informatics"/>
        </authorList>
    </citation>
    <scope>NUCLEOTIDE SEQUENCE [LARGE SCALE GENOMIC DNA]</scope>
    <source>
        <strain evidence="1 2">A51</strain>
    </source>
</reference>
<organism evidence="1 2">
    <name type="scientific">Vibrio cholerae</name>
    <dbReference type="NCBI Taxonomy" id="666"/>
    <lineage>
        <taxon>Bacteria</taxon>
        <taxon>Pseudomonadati</taxon>
        <taxon>Pseudomonadota</taxon>
        <taxon>Gammaproteobacteria</taxon>
        <taxon>Vibrionales</taxon>
        <taxon>Vibrionaceae</taxon>
        <taxon>Vibrio</taxon>
    </lineage>
</organism>
<proteinExistence type="predicted"/>
<protein>
    <submittedName>
        <fullName evidence="1">Uncharacterized protein</fullName>
    </submittedName>
</protein>